<evidence type="ECO:0000313" key="1">
    <source>
        <dbReference type="EMBL" id="EJX08740.1"/>
    </source>
</evidence>
<protein>
    <submittedName>
        <fullName evidence="1">Uncharacterized protein</fullName>
    </submittedName>
</protein>
<dbReference type="InterPro" id="IPR019734">
    <property type="entry name" value="TPR_rpt"/>
</dbReference>
<dbReference type="PROSITE" id="PS50293">
    <property type="entry name" value="TPR_REGION"/>
    <property type="match status" value="1"/>
</dbReference>
<organism evidence="1">
    <name type="scientific">gut metagenome</name>
    <dbReference type="NCBI Taxonomy" id="749906"/>
    <lineage>
        <taxon>unclassified sequences</taxon>
        <taxon>metagenomes</taxon>
        <taxon>organismal metagenomes</taxon>
    </lineage>
</organism>
<dbReference type="Pfam" id="PF13414">
    <property type="entry name" value="TPR_11"/>
    <property type="match status" value="1"/>
</dbReference>
<sequence length="102" mass="11699">MKHQISTAEQPAQELATARRLLTEGDTEAAIRTLNAFIGNHPDTDDQPFYLLGNAYRKRGDWQQALNQYLEAIDRNPDSPACAARDMLMDILNFYHKDMFNQ</sequence>
<dbReference type="Gene3D" id="1.25.40.10">
    <property type="entry name" value="Tetratricopeptide repeat domain"/>
    <property type="match status" value="1"/>
</dbReference>
<reference evidence="1" key="1">
    <citation type="journal article" date="2012" name="PLoS ONE">
        <title>Gene sets for utilization of primary and secondary nutrition supplies in the distal gut of endangered iberian lynx.</title>
        <authorList>
            <person name="Alcaide M."/>
            <person name="Messina E."/>
            <person name="Richter M."/>
            <person name="Bargiela R."/>
            <person name="Peplies J."/>
            <person name="Huws S.A."/>
            <person name="Newbold C.J."/>
            <person name="Golyshin P.N."/>
            <person name="Simon M.A."/>
            <person name="Lopez G."/>
            <person name="Yakimov M.M."/>
            <person name="Ferrer M."/>
        </authorList>
    </citation>
    <scope>NUCLEOTIDE SEQUENCE</scope>
</reference>
<gene>
    <name evidence="1" type="ORF">EVA_03176</name>
</gene>
<dbReference type="Pfam" id="PF13174">
    <property type="entry name" value="TPR_6"/>
    <property type="match status" value="1"/>
</dbReference>
<name>J9H4K2_9ZZZZ</name>
<accession>J9H4K2</accession>
<dbReference type="EMBL" id="AMCI01000552">
    <property type="protein sequence ID" value="EJX08740.1"/>
    <property type="molecule type" value="Genomic_DNA"/>
</dbReference>
<dbReference type="SUPFAM" id="SSF48452">
    <property type="entry name" value="TPR-like"/>
    <property type="match status" value="1"/>
</dbReference>
<dbReference type="SMART" id="SM00028">
    <property type="entry name" value="TPR"/>
    <property type="match status" value="1"/>
</dbReference>
<comment type="caution">
    <text evidence="1">The sequence shown here is derived from an EMBL/GenBank/DDBJ whole genome shotgun (WGS) entry which is preliminary data.</text>
</comment>
<dbReference type="InterPro" id="IPR011990">
    <property type="entry name" value="TPR-like_helical_dom_sf"/>
</dbReference>
<proteinExistence type="predicted"/>
<dbReference type="AlphaFoldDB" id="J9H4K2"/>
<dbReference type="PROSITE" id="PS50005">
    <property type="entry name" value="TPR"/>
    <property type="match status" value="1"/>
</dbReference>